<protein>
    <submittedName>
        <fullName evidence="1">Uncharacterized protein</fullName>
    </submittedName>
</protein>
<organism evidence="1 2">
    <name type="scientific">Paenibacillus aquistagni</name>
    <dbReference type="NCBI Taxonomy" id="1852522"/>
    <lineage>
        <taxon>Bacteria</taxon>
        <taxon>Bacillati</taxon>
        <taxon>Bacillota</taxon>
        <taxon>Bacilli</taxon>
        <taxon>Bacillales</taxon>
        <taxon>Paenibacillaceae</taxon>
        <taxon>Paenibacillus</taxon>
    </lineage>
</organism>
<dbReference type="RefSeq" id="WP_176228938.1">
    <property type="nucleotide sequence ID" value="NZ_FXAZ01000004.1"/>
</dbReference>
<dbReference type="EMBL" id="FXAZ01000004">
    <property type="protein sequence ID" value="SMG48965.1"/>
    <property type="molecule type" value="Genomic_DNA"/>
</dbReference>
<evidence type="ECO:0000313" key="2">
    <source>
        <dbReference type="Proteomes" id="UP000193834"/>
    </source>
</evidence>
<proteinExistence type="predicted"/>
<keyword evidence="2" id="KW-1185">Reference proteome</keyword>
<dbReference type="Proteomes" id="UP000193834">
    <property type="component" value="Unassembled WGS sequence"/>
</dbReference>
<sequence>MKNQNRNVLRLGIRKGRSRLDGRISAFNIKTAKQFSELPLSAPSLLSIIQHNRHDGQQTKRFSIGIDMEGAAMKKRNVL</sequence>
<reference evidence="1 2" key="1">
    <citation type="submission" date="2017-04" db="EMBL/GenBank/DDBJ databases">
        <authorList>
            <person name="Afonso C.L."/>
            <person name="Miller P.J."/>
            <person name="Scott M.A."/>
            <person name="Spackman E."/>
            <person name="Goraichik I."/>
            <person name="Dimitrov K.M."/>
            <person name="Suarez D.L."/>
            <person name="Swayne D.E."/>
        </authorList>
    </citation>
    <scope>NUCLEOTIDE SEQUENCE [LARGE SCALE GENOMIC DNA]</scope>
    <source>
        <strain evidence="1 2">11</strain>
    </source>
</reference>
<evidence type="ECO:0000313" key="1">
    <source>
        <dbReference type="EMBL" id="SMG48965.1"/>
    </source>
</evidence>
<gene>
    <name evidence="1" type="ORF">SAMN06295960_2994</name>
</gene>
<accession>A0A1X7L5E5</accession>
<dbReference type="AlphaFoldDB" id="A0A1X7L5E5"/>
<name>A0A1X7L5E5_9BACL</name>